<reference evidence="19" key="2">
    <citation type="submission" date="2024-04" db="EMBL/GenBank/DDBJ databases">
        <authorList>
            <person name="Chen Y."/>
            <person name="Shah S."/>
            <person name="Dougan E. K."/>
            <person name="Thang M."/>
            <person name="Chan C."/>
        </authorList>
    </citation>
    <scope>NUCLEOTIDE SEQUENCE [LARGE SCALE GENOMIC DNA]</scope>
</reference>
<dbReference type="InterPro" id="IPR008250">
    <property type="entry name" value="ATPase_P-typ_transduc_dom_A_sf"/>
</dbReference>
<evidence type="ECO:0000256" key="2">
    <source>
        <dbReference type="ARBA" id="ARBA00012517"/>
    </source>
</evidence>
<dbReference type="AlphaFoldDB" id="A0A9P1DEH5"/>
<feature type="domain" description="HMA" evidence="17">
    <location>
        <begin position="123"/>
        <end position="197"/>
    </location>
</feature>
<dbReference type="InterPro" id="IPR036163">
    <property type="entry name" value="HMA_dom_sf"/>
</dbReference>
<feature type="domain" description="HMA" evidence="17">
    <location>
        <begin position="303"/>
        <end position="375"/>
    </location>
</feature>
<evidence type="ECO:0000313" key="19">
    <source>
        <dbReference type="EMBL" id="CAL1161535.1"/>
    </source>
</evidence>
<dbReference type="OrthoDB" id="432719at2759"/>
<dbReference type="InterPro" id="IPR006122">
    <property type="entry name" value="HMA_Cu_ion-bd"/>
</dbReference>
<evidence type="ECO:0000256" key="12">
    <source>
        <dbReference type="ARBA" id="ARBA00022989"/>
    </source>
</evidence>
<dbReference type="SUPFAM" id="SSF81653">
    <property type="entry name" value="Calcium ATPase, transduction domain A"/>
    <property type="match status" value="1"/>
</dbReference>
<dbReference type="SUPFAM" id="SSF55008">
    <property type="entry name" value="HMA, heavy metal-associated domain"/>
    <property type="match status" value="4"/>
</dbReference>
<evidence type="ECO:0000256" key="6">
    <source>
        <dbReference type="ARBA" id="ARBA00022737"/>
    </source>
</evidence>
<dbReference type="EMBL" id="CAMXCT030004218">
    <property type="protein sequence ID" value="CAL4795472.1"/>
    <property type="molecule type" value="Genomic_DNA"/>
</dbReference>
<dbReference type="PROSITE" id="PS50846">
    <property type="entry name" value="HMA_2"/>
    <property type="match status" value="3"/>
</dbReference>
<evidence type="ECO:0000256" key="3">
    <source>
        <dbReference type="ARBA" id="ARBA00022448"/>
    </source>
</evidence>
<dbReference type="FunFam" id="3.30.70.100:FF:000001">
    <property type="entry name" value="ATPase copper transporting beta"/>
    <property type="match status" value="1"/>
</dbReference>
<dbReference type="GO" id="GO:0140581">
    <property type="term" value="F:P-type monovalent copper transporter activity"/>
    <property type="evidence" value="ECO:0007669"/>
    <property type="project" value="UniProtKB-EC"/>
</dbReference>
<keyword evidence="11" id="KW-1278">Translocase</keyword>
<keyword evidence="13" id="KW-0186">Copper</keyword>
<dbReference type="EMBL" id="CAMXCT010004218">
    <property type="protein sequence ID" value="CAI4008160.1"/>
    <property type="molecule type" value="Genomic_DNA"/>
</dbReference>
<evidence type="ECO:0000256" key="13">
    <source>
        <dbReference type="ARBA" id="ARBA00023008"/>
    </source>
</evidence>
<feature type="transmembrane region" description="Helical" evidence="16">
    <location>
        <begin position="491"/>
        <end position="509"/>
    </location>
</feature>
<gene>
    <name evidence="18" type="ORF">C1SCF055_LOCUS33626</name>
</gene>
<dbReference type="Proteomes" id="UP001152797">
    <property type="component" value="Unassembled WGS sequence"/>
</dbReference>
<dbReference type="InterPro" id="IPR001757">
    <property type="entry name" value="P_typ_ATPase"/>
</dbReference>
<dbReference type="InterPro" id="IPR059000">
    <property type="entry name" value="ATPase_P-type_domA"/>
</dbReference>
<keyword evidence="7" id="KW-0547">Nucleotide-binding</keyword>
<dbReference type="InterPro" id="IPR036412">
    <property type="entry name" value="HAD-like_sf"/>
</dbReference>
<dbReference type="GO" id="GO:0016887">
    <property type="term" value="F:ATP hydrolysis activity"/>
    <property type="evidence" value="ECO:0007669"/>
    <property type="project" value="InterPro"/>
</dbReference>
<keyword evidence="12 16" id="KW-1133">Transmembrane helix</keyword>
<dbReference type="Pfam" id="PF00403">
    <property type="entry name" value="HMA"/>
    <property type="match status" value="3"/>
</dbReference>
<evidence type="ECO:0000256" key="1">
    <source>
        <dbReference type="ARBA" id="ARBA00004127"/>
    </source>
</evidence>
<keyword evidence="6" id="KW-0677">Repeat</keyword>
<evidence type="ECO:0000313" key="20">
    <source>
        <dbReference type="Proteomes" id="UP001152797"/>
    </source>
</evidence>
<proteinExistence type="predicted"/>
<dbReference type="InterPro" id="IPR023214">
    <property type="entry name" value="HAD_sf"/>
</dbReference>
<dbReference type="SUPFAM" id="SSF56784">
    <property type="entry name" value="HAD-like"/>
    <property type="match status" value="1"/>
</dbReference>
<keyword evidence="4 16" id="KW-0812">Transmembrane</keyword>
<dbReference type="InterPro" id="IPR017969">
    <property type="entry name" value="Heavy-metal-associated_CS"/>
</dbReference>
<keyword evidence="9" id="KW-0067">ATP-binding</keyword>
<dbReference type="FunFam" id="3.40.50.1000:FF:000144">
    <property type="entry name" value="copper-transporting ATPase 1 isoform X2"/>
    <property type="match status" value="1"/>
</dbReference>
<name>A0A9P1DEH5_9DINO</name>
<dbReference type="GO" id="GO:0012505">
    <property type="term" value="C:endomembrane system"/>
    <property type="evidence" value="ECO:0007669"/>
    <property type="project" value="UniProtKB-SubCell"/>
</dbReference>
<evidence type="ECO:0000256" key="9">
    <source>
        <dbReference type="ARBA" id="ARBA00022840"/>
    </source>
</evidence>
<dbReference type="GO" id="GO:0055070">
    <property type="term" value="P:copper ion homeostasis"/>
    <property type="evidence" value="ECO:0007669"/>
    <property type="project" value="TreeGrafter"/>
</dbReference>
<feature type="transmembrane region" description="Helical" evidence="16">
    <location>
        <begin position="559"/>
        <end position="581"/>
    </location>
</feature>
<feature type="domain" description="HMA" evidence="17">
    <location>
        <begin position="219"/>
        <end position="291"/>
    </location>
</feature>
<dbReference type="CDD" id="cd00371">
    <property type="entry name" value="HMA"/>
    <property type="match status" value="4"/>
</dbReference>
<dbReference type="GO" id="GO:0016020">
    <property type="term" value="C:membrane"/>
    <property type="evidence" value="ECO:0007669"/>
    <property type="project" value="InterPro"/>
</dbReference>
<dbReference type="Pfam" id="PF00702">
    <property type="entry name" value="Hydrolase"/>
    <property type="match status" value="1"/>
</dbReference>
<dbReference type="GO" id="GO:0043682">
    <property type="term" value="F:P-type divalent copper transporter activity"/>
    <property type="evidence" value="ECO:0007669"/>
    <property type="project" value="TreeGrafter"/>
</dbReference>
<dbReference type="Pfam" id="PF00122">
    <property type="entry name" value="E1-E2_ATPase"/>
    <property type="match status" value="1"/>
</dbReference>
<evidence type="ECO:0000313" key="18">
    <source>
        <dbReference type="EMBL" id="CAI4008160.1"/>
    </source>
</evidence>
<keyword evidence="3" id="KW-0813">Transport</keyword>
<dbReference type="FunFam" id="2.70.150.10:FF:000002">
    <property type="entry name" value="Copper-transporting ATPase 1, putative"/>
    <property type="match status" value="1"/>
</dbReference>
<keyword evidence="20" id="KW-1185">Reference proteome</keyword>
<dbReference type="GO" id="GO:0005524">
    <property type="term" value="F:ATP binding"/>
    <property type="evidence" value="ECO:0007669"/>
    <property type="project" value="UniProtKB-KW"/>
</dbReference>
<dbReference type="InterPro" id="IPR006121">
    <property type="entry name" value="HMA_dom"/>
</dbReference>
<keyword evidence="8" id="KW-0187">Copper transport</keyword>
<dbReference type="PANTHER" id="PTHR43520">
    <property type="entry name" value="ATP7, ISOFORM B"/>
    <property type="match status" value="1"/>
</dbReference>
<comment type="caution">
    <text evidence="18">The sequence shown here is derived from an EMBL/GenBank/DDBJ whole genome shotgun (WGS) entry which is preliminary data.</text>
</comment>
<evidence type="ECO:0000256" key="15">
    <source>
        <dbReference type="ARBA" id="ARBA00023136"/>
    </source>
</evidence>
<dbReference type="PRINTS" id="PR00942">
    <property type="entry name" value="CUATPASEI"/>
</dbReference>
<evidence type="ECO:0000256" key="11">
    <source>
        <dbReference type="ARBA" id="ARBA00022967"/>
    </source>
</evidence>
<evidence type="ECO:0000256" key="7">
    <source>
        <dbReference type="ARBA" id="ARBA00022741"/>
    </source>
</evidence>
<evidence type="ECO:0000256" key="14">
    <source>
        <dbReference type="ARBA" id="ARBA00023065"/>
    </source>
</evidence>
<keyword evidence="10" id="KW-0460">Magnesium</keyword>
<feature type="transmembrane region" description="Helical" evidence="16">
    <location>
        <begin position="960"/>
        <end position="983"/>
    </location>
</feature>
<accession>A0A9P1DEH5</accession>
<feature type="transmembrane region" description="Helical" evidence="16">
    <location>
        <begin position="529"/>
        <end position="547"/>
    </location>
</feature>
<keyword evidence="14" id="KW-0406">Ion transport</keyword>
<dbReference type="Gene3D" id="3.30.70.100">
    <property type="match status" value="4"/>
</dbReference>
<feature type="transmembrane region" description="Helical" evidence="16">
    <location>
        <begin position="932"/>
        <end position="954"/>
    </location>
</feature>
<dbReference type="NCBIfam" id="TIGR01494">
    <property type="entry name" value="ATPase_P-type"/>
    <property type="match status" value="1"/>
</dbReference>
<dbReference type="NCBIfam" id="TIGR00003">
    <property type="entry name" value="copper ion binding protein"/>
    <property type="match status" value="1"/>
</dbReference>
<evidence type="ECO:0000256" key="8">
    <source>
        <dbReference type="ARBA" id="ARBA00022796"/>
    </source>
</evidence>
<evidence type="ECO:0000259" key="17">
    <source>
        <dbReference type="PROSITE" id="PS50846"/>
    </source>
</evidence>
<dbReference type="GO" id="GO:0005507">
    <property type="term" value="F:copper ion binding"/>
    <property type="evidence" value="ECO:0007669"/>
    <property type="project" value="InterPro"/>
</dbReference>
<dbReference type="PROSITE" id="PS01047">
    <property type="entry name" value="HMA_1"/>
    <property type="match status" value="2"/>
</dbReference>
<keyword evidence="15 16" id="KW-0472">Membrane</keyword>
<keyword evidence="5" id="KW-0479">Metal-binding</keyword>
<dbReference type="EC" id="7.2.2.8" evidence="2"/>
<organism evidence="18">
    <name type="scientific">Cladocopium goreaui</name>
    <dbReference type="NCBI Taxonomy" id="2562237"/>
    <lineage>
        <taxon>Eukaryota</taxon>
        <taxon>Sar</taxon>
        <taxon>Alveolata</taxon>
        <taxon>Dinophyceae</taxon>
        <taxon>Suessiales</taxon>
        <taxon>Symbiodiniaceae</taxon>
        <taxon>Cladocopium</taxon>
    </lineage>
</organism>
<evidence type="ECO:0000256" key="10">
    <source>
        <dbReference type="ARBA" id="ARBA00022842"/>
    </source>
</evidence>
<reference evidence="18" key="1">
    <citation type="submission" date="2022-10" db="EMBL/GenBank/DDBJ databases">
        <authorList>
            <person name="Chen Y."/>
            <person name="Dougan E. K."/>
            <person name="Chan C."/>
            <person name="Rhodes N."/>
            <person name="Thang M."/>
        </authorList>
    </citation>
    <scope>NUCLEOTIDE SEQUENCE</scope>
</reference>
<evidence type="ECO:0000256" key="4">
    <source>
        <dbReference type="ARBA" id="ARBA00022692"/>
    </source>
</evidence>
<protein>
    <recommendedName>
        <fullName evidence="2">P-type Cu(+) transporter</fullName>
        <ecNumber evidence="2">7.2.2.8</ecNumber>
    </recommendedName>
</protein>
<dbReference type="EMBL" id="CAMXCT020004218">
    <property type="protein sequence ID" value="CAL1161535.1"/>
    <property type="molecule type" value="Genomic_DNA"/>
</dbReference>
<evidence type="ECO:0000256" key="16">
    <source>
        <dbReference type="SAM" id="Phobius"/>
    </source>
</evidence>
<dbReference type="Gene3D" id="3.40.50.1000">
    <property type="entry name" value="HAD superfamily/HAD-like"/>
    <property type="match status" value="1"/>
</dbReference>
<comment type="subcellular location">
    <subcellularLocation>
        <location evidence="1">Endomembrane system</location>
        <topology evidence="1">Multi-pass membrane protein</topology>
    </subcellularLocation>
</comment>
<sequence>MSEMKQMAKPLLNSSPIPSALPKLSFEIQGMHCKSCVRKVEAALQQLDLPISATVELRPPGAGWLEVAVDSVDLGPERMEEVSAMVQKAVEGLDLQIQPARIEDSQGPEQARHEARHEARGTQAFEIEVLGMKCGSCVQKAEKALQTVPWPAVTEVSVNLLSESARVLVQDNLSPSKTDAAARVFKEALQSVGLEATVTKTPPTSEEIEISATSKTSRLSFAFEVLGMKCGSCVQKAEKAVRALADVVDVNVNLLSESATVDMMLFPAPASIAAASTAVISALTSVGLTASVSKLPELAAGPTTLHFEVLGMTCASCVGTVEKALKSSPGVADAQVNLLAETATVRFTEAVPEKDLDSKVKALQEAVEAAGYEASLKPAVARGQEHEAVLVGRAPDVEQDLEQNIVSSTDSVVAELQQLTGVASVVPKEGPEALELQVRFHGERERVLRELLWTFEDAGFLGVHVREKRSQSALERAQERRGSEALAWKRSFFISLVLTLPVVLLMWVFSPMKSLHKLFMPNNVDLAGLLMFALATPVQFGSGWVFYKEALSGLRHRKLGMAAMVVLGTTAAYLSSCLQLVSKLLCHEMAAMSLDFDTSSLLITFVLMGKWLECRAKGSTGDAITALMALAPRTALLLQGRREREVDAKLLLQGDLVKVLPGAKIPADGVVTWGESAVDESALTGESLPIPKKVGDEVIGGTVNHGSVLQVRLTTVGENSALSQIVGLVEQAQSQRAPVQEHALEDDGKTVIFVAIDQRPVLLLALADTVKSEAAQSIRALQRMGREVYMLTGDNQRTAHAVARQVGIKPENVVAEVLPSGKSAKVKELQSIPAPSVSRRGLCSLLRKICCFRSREPLLDGEVPTEVHRFVAMVGDGVNDAPALAQADLGIAIGAGAEIAMEAADMVLVRSQLSDVVIALHLSSAIFHRIQLNFLFSLGYNAIGIPLAAGLFFALTGQPLAPFVSGGAMAMSSVSVVLSSLMLRRYKAPSIVERERPGLLQRILPSLGGSDALLRELQGEREALESARLMVQGKSITCGALWGTRCNCRDGACPCRRCDKTSRPERPMEEP</sequence>
<dbReference type="PANTHER" id="PTHR43520:SF8">
    <property type="entry name" value="P-TYPE CU(+) TRANSPORTER"/>
    <property type="match status" value="1"/>
</dbReference>
<dbReference type="Gene3D" id="2.70.150.10">
    <property type="entry name" value="Calcium-transporting ATPase, cytoplasmic transduction domain A"/>
    <property type="match status" value="1"/>
</dbReference>
<evidence type="ECO:0000256" key="5">
    <source>
        <dbReference type="ARBA" id="ARBA00022723"/>
    </source>
</evidence>